<reference evidence="2 3" key="1">
    <citation type="submission" date="2015-10" db="EMBL/GenBank/DDBJ databases">
        <title>Full genome of DAOMC 229536 Phialocephala scopiformis, a fungal endophyte of spruce producing the potent anti-insectan compound rugulosin.</title>
        <authorList>
            <consortium name="DOE Joint Genome Institute"/>
            <person name="Walker A.K."/>
            <person name="Frasz S.L."/>
            <person name="Seifert K.A."/>
            <person name="Miller J.D."/>
            <person name="Mondo S.J."/>
            <person name="Labutti K."/>
            <person name="Lipzen A."/>
            <person name="Dockter R."/>
            <person name="Kennedy M."/>
            <person name="Grigoriev I.V."/>
            <person name="Spatafora J.W."/>
        </authorList>
    </citation>
    <scope>NUCLEOTIDE SEQUENCE [LARGE SCALE GENOMIC DNA]</scope>
    <source>
        <strain evidence="2 3">CBS 120377</strain>
    </source>
</reference>
<evidence type="ECO:0000256" key="1">
    <source>
        <dbReference type="SAM" id="MobiDB-lite"/>
    </source>
</evidence>
<dbReference type="AlphaFoldDB" id="A0A194XAY4"/>
<dbReference type="RefSeq" id="XP_018071686.1">
    <property type="nucleotide sequence ID" value="XM_018219771.1"/>
</dbReference>
<sequence length="131" mass="13008">MPSSILALESSYNATYTGTMPVGVTLTQGGGVSETATSEVGATTSTGSRDASSSGANLDSSSRRTTSALSTSTFTLNGGGGVTTPTAQASTSQNLVATQTGSTGVATGLRGRVDMVFGLVIFGFSIFVLHV</sequence>
<dbReference type="Proteomes" id="UP000070700">
    <property type="component" value="Unassembled WGS sequence"/>
</dbReference>
<feature type="compositionally biased region" description="Low complexity" evidence="1">
    <location>
        <begin position="50"/>
        <end position="76"/>
    </location>
</feature>
<proteinExistence type="predicted"/>
<feature type="compositionally biased region" description="Polar residues" evidence="1">
    <location>
        <begin position="83"/>
        <end position="95"/>
    </location>
</feature>
<dbReference type="OrthoDB" id="3560895at2759"/>
<dbReference type="InParanoid" id="A0A194XAY4"/>
<dbReference type="GeneID" id="28829497"/>
<accession>A0A194XAY4</accession>
<dbReference type="KEGG" id="psco:LY89DRAFT_733186"/>
<feature type="region of interest" description="Disordered" evidence="1">
    <location>
        <begin position="29"/>
        <end position="95"/>
    </location>
</feature>
<protein>
    <submittedName>
        <fullName evidence="2">Uncharacterized protein</fullName>
    </submittedName>
</protein>
<evidence type="ECO:0000313" key="3">
    <source>
        <dbReference type="Proteomes" id="UP000070700"/>
    </source>
</evidence>
<dbReference type="EMBL" id="KQ947414">
    <property type="protein sequence ID" value="KUJ17331.1"/>
    <property type="molecule type" value="Genomic_DNA"/>
</dbReference>
<feature type="compositionally biased region" description="Polar residues" evidence="1">
    <location>
        <begin position="34"/>
        <end position="49"/>
    </location>
</feature>
<keyword evidence="3" id="KW-1185">Reference proteome</keyword>
<name>A0A194XAY4_MOLSC</name>
<gene>
    <name evidence="2" type="ORF">LY89DRAFT_733186</name>
</gene>
<organism evidence="2 3">
    <name type="scientific">Mollisia scopiformis</name>
    <name type="common">Conifer needle endophyte fungus</name>
    <name type="synonym">Phialocephala scopiformis</name>
    <dbReference type="NCBI Taxonomy" id="149040"/>
    <lineage>
        <taxon>Eukaryota</taxon>
        <taxon>Fungi</taxon>
        <taxon>Dikarya</taxon>
        <taxon>Ascomycota</taxon>
        <taxon>Pezizomycotina</taxon>
        <taxon>Leotiomycetes</taxon>
        <taxon>Helotiales</taxon>
        <taxon>Mollisiaceae</taxon>
        <taxon>Mollisia</taxon>
    </lineage>
</organism>
<evidence type="ECO:0000313" key="2">
    <source>
        <dbReference type="EMBL" id="KUJ17331.1"/>
    </source>
</evidence>